<dbReference type="Proteomes" id="UP001174997">
    <property type="component" value="Unassembled WGS sequence"/>
</dbReference>
<comment type="caution">
    <text evidence="2">The sequence shown here is derived from an EMBL/GenBank/DDBJ whole genome shotgun (WGS) entry which is preliminary data.</text>
</comment>
<dbReference type="AlphaFoldDB" id="A0AA40DAV4"/>
<keyword evidence="1" id="KW-0732">Signal</keyword>
<dbReference type="EMBL" id="JAULSY010000077">
    <property type="protein sequence ID" value="KAK0667125.1"/>
    <property type="molecule type" value="Genomic_DNA"/>
</dbReference>
<organism evidence="2 3">
    <name type="scientific">Cercophora samala</name>
    <dbReference type="NCBI Taxonomy" id="330535"/>
    <lineage>
        <taxon>Eukaryota</taxon>
        <taxon>Fungi</taxon>
        <taxon>Dikarya</taxon>
        <taxon>Ascomycota</taxon>
        <taxon>Pezizomycotina</taxon>
        <taxon>Sordariomycetes</taxon>
        <taxon>Sordariomycetidae</taxon>
        <taxon>Sordariales</taxon>
        <taxon>Lasiosphaeriaceae</taxon>
        <taxon>Cercophora</taxon>
    </lineage>
</organism>
<feature type="signal peptide" evidence="1">
    <location>
        <begin position="1"/>
        <end position="23"/>
    </location>
</feature>
<name>A0AA40DAV4_9PEZI</name>
<dbReference type="Gene3D" id="2.60.20.10">
    <property type="entry name" value="Crystallins"/>
    <property type="match status" value="2"/>
</dbReference>
<keyword evidence="3" id="KW-1185">Reference proteome</keyword>
<feature type="chain" id="PRO_5041330966" evidence="1">
    <location>
        <begin position="24"/>
        <end position="264"/>
    </location>
</feature>
<evidence type="ECO:0000313" key="3">
    <source>
        <dbReference type="Proteomes" id="UP001174997"/>
    </source>
</evidence>
<dbReference type="SUPFAM" id="SSF49695">
    <property type="entry name" value="gamma-Crystallin-like"/>
    <property type="match status" value="1"/>
</dbReference>
<proteinExistence type="predicted"/>
<dbReference type="InterPro" id="IPR011024">
    <property type="entry name" value="G_crystallin-like"/>
</dbReference>
<evidence type="ECO:0000313" key="2">
    <source>
        <dbReference type="EMBL" id="KAK0667125.1"/>
    </source>
</evidence>
<gene>
    <name evidence="2" type="ORF">QBC41DRAFT_142484</name>
</gene>
<evidence type="ECO:0000256" key="1">
    <source>
        <dbReference type="SAM" id="SignalP"/>
    </source>
</evidence>
<accession>A0AA40DAV4</accession>
<protein>
    <submittedName>
        <fullName evidence="2">Uncharacterized protein</fullName>
    </submittedName>
</protein>
<reference evidence="2" key="1">
    <citation type="submission" date="2023-06" db="EMBL/GenBank/DDBJ databases">
        <title>Genome-scale phylogeny and comparative genomics of the fungal order Sordariales.</title>
        <authorList>
            <consortium name="Lawrence Berkeley National Laboratory"/>
            <person name="Hensen N."/>
            <person name="Bonometti L."/>
            <person name="Westerberg I."/>
            <person name="Brannstrom I.O."/>
            <person name="Guillou S."/>
            <person name="Cros-Aarteil S."/>
            <person name="Calhoun S."/>
            <person name="Haridas S."/>
            <person name="Kuo A."/>
            <person name="Mondo S."/>
            <person name="Pangilinan J."/>
            <person name="Riley R."/>
            <person name="Labutti K."/>
            <person name="Andreopoulos B."/>
            <person name="Lipzen A."/>
            <person name="Chen C."/>
            <person name="Yanf M."/>
            <person name="Daum C."/>
            <person name="Ng V."/>
            <person name="Clum A."/>
            <person name="Steindorff A."/>
            <person name="Ohm R."/>
            <person name="Martin F."/>
            <person name="Silar P."/>
            <person name="Natvig D."/>
            <person name="Lalanne C."/>
            <person name="Gautier V."/>
            <person name="Ament-Velasquez S.L."/>
            <person name="Kruys A."/>
            <person name="Hutchinson M.I."/>
            <person name="Powell A.J."/>
            <person name="Barry K."/>
            <person name="Miller A.N."/>
            <person name="Grigoriev I.V."/>
            <person name="Debuchy R."/>
            <person name="Gladieux P."/>
            <person name="Thoren M.H."/>
            <person name="Johannesson H."/>
        </authorList>
    </citation>
    <scope>NUCLEOTIDE SEQUENCE</scope>
    <source>
        <strain evidence="2">CBS 307.81</strain>
    </source>
</reference>
<sequence>MISSKIFSLLAAALVAAPGLASAIPALEKRQRAPGASITYYKDENFQGDKQFFDRDRKDMQCYNLPSDWQNSISSYTNHNEIDWCCRWWTSLDCPEKEENLRTQTANMLGGTKWNDAIKSYRCEANAEDFCYGKATVAERDAELAEPELEVEAQENEGYGDVTFCKDPQFQGDCSSFGPADKTLPLGSCVNLPDEWKDTIDSFRNNDDSTCCSWFTGLDCGENRFQATVATDIRDTAFHDRIKAITCWDIKDTESCIRDDSPAK</sequence>